<proteinExistence type="predicted"/>
<organism evidence="1 2">
    <name type="scientific">Rhizoctonia solani</name>
    <dbReference type="NCBI Taxonomy" id="456999"/>
    <lineage>
        <taxon>Eukaryota</taxon>
        <taxon>Fungi</taxon>
        <taxon>Dikarya</taxon>
        <taxon>Basidiomycota</taxon>
        <taxon>Agaricomycotina</taxon>
        <taxon>Agaricomycetes</taxon>
        <taxon>Cantharellales</taxon>
        <taxon>Ceratobasidiaceae</taxon>
        <taxon>Rhizoctonia</taxon>
    </lineage>
</organism>
<protein>
    <submittedName>
        <fullName evidence="1">Uncharacterized protein</fullName>
    </submittedName>
</protein>
<comment type="caution">
    <text evidence="1">The sequence shown here is derived from an EMBL/GenBank/DDBJ whole genome shotgun (WGS) entry which is preliminary data.</text>
</comment>
<evidence type="ECO:0000313" key="1">
    <source>
        <dbReference type="EMBL" id="CAE6478556.1"/>
    </source>
</evidence>
<sequence>MSLTLDSSLGASNAVLTGLPGSLSPIKARTVYIQSGLDNETEFHRAWRLEVEMLHNWYEAYVAIAEPATIIAAIDWASDWVGDDSRSLGETKLKPARTSKPDTSPQYKVWKFGINDPSWG</sequence>
<dbReference type="EMBL" id="CAJMWZ010003752">
    <property type="protein sequence ID" value="CAE6478556.1"/>
    <property type="molecule type" value="Genomic_DNA"/>
</dbReference>
<evidence type="ECO:0000313" key="2">
    <source>
        <dbReference type="Proteomes" id="UP000663850"/>
    </source>
</evidence>
<reference evidence="1" key="1">
    <citation type="submission" date="2021-01" db="EMBL/GenBank/DDBJ databases">
        <authorList>
            <person name="Kaushik A."/>
        </authorList>
    </citation>
    <scope>NUCLEOTIDE SEQUENCE</scope>
    <source>
        <strain evidence="1">Type strain: AG8-Rh-89/</strain>
    </source>
</reference>
<accession>A0A8H3H321</accession>
<gene>
    <name evidence="1" type="ORF">RDB_LOCUS72020</name>
</gene>
<dbReference type="Proteomes" id="UP000663850">
    <property type="component" value="Unassembled WGS sequence"/>
</dbReference>
<dbReference type="AlphaFoldDB" id="A0A8H3H321"/>
<name>A0A8H3H321_9AGAM</name>